<evidence type="ECO:0000313" key="2">
    <source>
        <dbReference type="Proteomes" id="UP000610459"/>
    </source>
</evidence>
<dbReference type="EMBL" id="JACYNR010000049">
    <property type="protein sequence ID" value="MBD8129239.1"/>
    <property type="molecule type" value="Genomic_DNA"/>
</dbReference>
<gene>
    <name evidence="1" type="ORF">IFT41_24400</name>
</gene>
<protein>
    <submittedName>
        <fullName evidence="1">DUF2612 domain-containing protein</fullName>
    </submittedName>
</protein>
<reference evidence="1 2" key="1">
    <citation type="journal article" date="2020" name="FEMS Microbiol. Ecol.">
        <title>Temporal dynamics of bacterial communities during seed development and maturation.</title>
        <authorList>
            <person name="Chesneau G."/>
            <person name="Torres-Cortes G."/>
            <person name="Briand M."/>
            <person name="Darrasse A."/>
            <person name="Preveaux A."/>
            <person name="Marais C."/>
            <person name="Jacques M.A."/>
            <person name="Shade A."/>
            <person name="Barret M."/>
        </authorList>
    </citation>
    <scope>NUCLEOTIDE SEQUENCE [LARGE SCALE GENOMIC DNA]</scope>
    <source>
        <strain evidence="1 2">CFBP13709</strain>
    </source>
</reference>
<keyword evidence="2" id="KW-1185">Reference proteome</keyword>
<sequence length="193" mass="21176">MTGYADLLISQYVSKPKARATVQALADDMAQSFTGALSVPDMLDIEHAGGVNLDIIGKITGQDRVLNGAVAREFFAFKGYQQTQGFQVSSAGGSPWYRHGDTISASARLSDTEMRTLIKARCIKNFSPCTMDDLERSCELLFGRDGYEVDIDVNTPCVWQITTFGADQFVLFCAKSLDVLPRASGMNYTFVEK</sequence>
<evidence type="ECO:0000313" key="1">
    <source>
        <dbReference type="EMBL" id="MBD8129239.1"/>
    </source>
</evidence>
<proteinExistence type="predicted"/>
<dbReference type="Proteomes" id="UP000610459">
    <property type="component" value="Unassembled WGS sequence"/>
</dbReference>
<accession>A0ACC5PWK3</accession>
<comment type="caution">
    <text evidence="1">The sequence shown here is derived from an EMBL/GenBank/DDBJ whole genome shotgun (WGS) entry which is preliminary data.</text>
</comment>
<organism evidence="1 2">
    <name type="scientific">Enterobacter agglomerans</name>
    <name type="common">Erwinia herbicola</name>
    <name type="synonym">Pantoea agglomerans</name>
    <dbReference type="NCBI Taxonomy" id="549"/>
    <lineage>
        <taxon>Bacteria</taxon>
        <taxon>Pseudomonadati</taxon>
        <taxon>Pseudomonadota</taxon>
        <taxon>Gammaproteobacteria</taxon>
        <taxon>Enterobacterales</taxon>
        <taxon>Erwiniaceae</taxon>
        <taxon>Pantoea</taxon>
        <taxon>Pantoea agglomerans group</taxon>
    </lineage>
</organism>
<name>A0ACC5PWK3_ENTAG</name>